<reference evidence="2 3" key="1">
    <citation type="submission" date="2018-05" db="EMBL/GenBank/DDBJ databases">
        <title>Vibrio limimaris sp. nov., isolated from marine sediment.</title>
        <authorList>
            <person name="Li C.-M."/>
        </authorList>
    </citation>
    <scope>NUCLEOTIDE SEQUENCE [LARGE SCALE GENOMIC DNA]</scope>
    <source>
        <strain evidence="2 3">E4404</strain>
    </source>
</reference>
<accession>A0A2U3B9V2</accession>
<keyword evidence="3" id="KW-1185">Reference proteome</keyword>
<evidence type="ECO:0000259" key="1">
    <source>
        <dbReference type="Pfam" id="PF00144"/>
    </source>
</evidence>
<dbReference type="OrthoDB" id="9814204at2"/>
<dbReference type="Proteomes" id="UP000245362">
    <property type="component" value="Unassembled WGS sequence"/>
</dbReference>
<dbReference type="SUPFAM" id="SSF56601">
    <property type="entry name" value="beta-lactamase/transpeptidase-like"/>
    <property type="match status" value="1"/>
</dbReference>
<gene>
    <name evidence="2" type="ORF">DI392_08860</name>
</gene>
<evidence type="ECO:0000313" key="2">
    <source>
        <dbReference type="EMBL" id="PWI33568.1"/>
    </source>
</evidence>
<dbReference type="PANTHER" id="PTHR43283:SF7">
    <property type="entry name" value="BETA-LACTAMASE-RELATED DOMAIN-CONTAINING PROTEIN"/>
    <property type="match status" value="1"/>
</dbReference>
<dbReference type="InterPro" id="IPR001466">
    <property type="entry name" value="Beta-lactam-related"/>
</dbReference>
<feature type="domain" description="Beta-lactamase-related" evidence="1">
    <location>
        <begin position="80"/>
        <end position="363"/>
    </location>
</feature>
<proteinExistence type="predicted"/>
<comment type="caution">
    <text evidence="2">The sequence shown here is derived from an EMBL/GenBank/DDBJ whole genome shotgun (WGS) entry which is preliminary data.</text>
</comment>
<sequence>MKINRLLMHKVNWVIITALLVILLNIYQNNVLNKKPFRWTQEATQSDWKVSSPEREGFNPSELIKLHKNVERNSAKKVQSMLIARNGKLVFERYYLNRSSSDGTPMPDPYPPAPDTFHHMKSVTKTVTATLIGSLLYQKAIPSIDTPLFDYYLEDDVPNLDSKRNILIKHALDFNSGLDWSEWNERNSDAMNMWLSDDPYRYIFEKDVLHTPGEKYVYQGAMSVLLGGLVERVTGKELRTYTSEVLFAPLNIVNYHWFPHEVTGDFLGSSGLYLRSRDFAKLGQLYLNKGLWNGQRVFSEQWAEECLVPKGQFWKDRTIQYGHNWWFPLIKVGDEKILIAAMRGAGGQDMFIIPELQLIFLITSGNYQQQDEHYPLDLIADYVLPSLNITHAKHYPFAL</sequence>
<dbReference type="RefSeq" id="WP_109319559.1">
    <property type="nucleotide sequence ID" value="NZ_QFWT01000004.1"/>
</dbReference>
<dbReference type="Pfam" id="PF00144">
    <property type="entry name" value="Beta-lactamase"/>
    <property type="match status" value="1"/>
</dbReference>
<dbReference type="InterPro" id="IPR050789">
    <property type="entry name" value="Diverse_Enzym_Activities"/>
</dbReference>
<dbReference type="EMBL" id="QFWT01000004">
    <property type="protein sequence ID" value="PWI33568.1"/>
    <property type="molecule type" value="Genomic_DNA"/>
</dbReference>
<dbReference type="Gene3D" id="3.40.710.10">
    <property type="entry name" value="DD-peptidase/beta-lactamase superfamily"/>
    <property type="match status" value="1"/>
</dbReference>
<protein>
    <recommendedName>
        <fullName evidence="1">Beta-lactamase-related domain-containing protein</fullName>
    </recommendedName>
</protein>
<dbReference type="PANTHER" id="PTHR43283">
    <property type="entry name" value="BETA-LACTAMASE-RELATED"/>
    <property type="match status" value="1"/>
</dbReference>
<organism evidence="2 3">
    <name type="scientific">Vibrio albus</name>
    <dbReference type="NCBI Taxonomy" id="2200953"/>
    <lineage>
        <taxon>Bacteria</taxon>
        <taxon>Pseudomonadati</taxon>
        <taxon>Pseudomonadota</taxon>
        <taxon>Gammaproteobacteria</taxon>
        <taxon>Vibrionales</taxon>
        <taxon>Vibrionaceae</taxon>
        <taxon>Vibrio</taxon>
    </lineage>
</organism>
<dbReference type="InterPro" id="IPR012338">
    <property type="entry name" value="Beta-lactam/transpept-like"/>
</dbReference>
<name>A0A2U3B9V2_9VIBR</name>
<evidence type="ECO:0000313" key="3">
    <source>
        <dbReference type="Proteomes" id="UP000245362"/>
    </source>
</evidence>
<dbReference type="AlphaFoldDB" id="A0A2U3B9V2"/>